<dbReference type="SUPFAM" id="SSF52540">
    <property type="entry name" value="P-loop containing nucleoside triphosphate hydrolases"/>
    <property type="match status" value="1"/>
</dbReference>
<evidence type="ECO:0000313" key="2">
    <source>
        <dbReference type="EMBL" id="MEX5720086.1"/>
    </source>
</evidence>
<evidence type="ECO:0000313" key="3">
    <source>
        <dbReference type="Proteomes" id="UP001560045"/>
    </source>
</evidence>
<dbReference type="Pfam" id="PF00004">
    <property type="entry name" value="AAA"/>
    <property type="match status" value="1"/>
</dbReference>
<sequence length="197" mass="21534">MPPVPRTLGTGPCTGAGPLPLGVQRVLVAGSPGAGKTTLARELARRLGLPHTEMDALFHGPGWVPRPEFEADVDALLASGRWVTEYQYPSVQPRLLAAAEAVVWLDHPWWLVAGRLARRTVVRAVDRRPLYNGNTEQVRNWARPSHPLWVVNGRGFAAIRRSNAVAFRAAARTRGLVVVRLRGARAADRWLAAQPQG</sequence>
<protein>
    <submittedName>
        <fullName evidence="2">AAA family ATPase</fullName>
    </submittedName>
</protein>
<dbReference type="PANTHER" id="PTHR37816:SF1">
    <property type="entry name" value="TOXIN"/>
    <property type="match status" value="1"/>
</dbReference>
<dbReference type="RefSeq" id="WP_369208568.1">
    <property type="nucleotide sequence ID" value="NZ_JBFNXQ010000059.1"/>
</dbReference>
<dbReference type="Gene3D" id="3.40.50.300">
    <property type="entry name" value="P-loop containing nucleotide triphosphate hydrolases"/>
    <property type="match status" value="1"/>
</dbReference>
<comment type="caution">
    <text evidence="2">The sequence shown here is derived from an EMBL/GenBank/DDBJ whole genome shotgun (WGS) entry which is preliminary data.</text>
</comment>
<dbReference type="InterPro" id="IPR052922">
    <property type="entry name" value="Cytidylate_Kinase-2"/>
</dbReference>
<gene>
    <name evidence="2" type="ORF">ABQ292_17110</name>
</gene>
<proteinExistence type="predicted"/>
<dbReference type="InterPro" id="IPR027417">
    <property type="entry name" value="P-loop_NTPase"/>
</dbReference>
<accession>A0ABV3XHN2</accession>
<dbReference type="EMBL" id="JBFNXQ010000059">
    <property type="protein sequence ID" value="MEX5720086.1"/>
    <property type="molecule type" value="Genomic_DNA"/>
</dbReference>
<evidence type="ECO:0000259" key="1">
    <source>
        <dbReference type="Pfam" id="PF00004"/>
    </source>
</evidence>
<dbReference type="InterPro" id="IPR003959">
    <property type="entry name" value="ATPase_AAA_core"/>
</dbReference>
<reference evidence="2 3" key="1">
    <citation type="submission" date="2024-06" db="EMBL/GenBank/DDBJ databases">
        <title>Draft genome sequence of Geodermatophilus badlandi, a novel member of the Geodermatophilaceae isolated from badland sedimentary rocks in the Red desert, Wyoming, USA.</title>
        <authorList>
            <person name="Ben Tekaya S."/>
            <person name="Nouioui I."/>
            <person name="Flores G.M."/>
            <person name="Shaal M.N."/>
            <person name="Bredoire F."/>
            <person name="Basile F."/>
            <person name="Van Diepen L."/>
            <person name="Ward N.L."/>
        </authorList>
    </citation>
    <scope>NUCLEOTIDE SEQUENCE [LARGE SCALE GENOMIC DNA]</scope>
    <source>
        <strain evidence="2 3">WL48A</strain>
    </source>
</reference>
<dbReference type="PANTHER" id="PTHR37816">
    <property type="entry name" value="YALI0E33011P"/>
    <property type="match status" value="1"/>
</dbReference>
<name>A0ABV3XHN2_9ACTN</name>
<dbReference type="Proteomes" id="UP001560045">
    <property type="component" value="Unassembled WGS sequence"/>
</dbReference>
<feature type="domain" description="ATPase AAA-type core" evidence="1">
    <location>
        <begin position="26"/>
        <end position="56"/>
    </location>
</feature>
<keyword evidence="3" id="KW-1185">Reference proteome</keyword>
<organism evidence="2 3">
    <name type="scientific">Geodermatophilus maliterrae</name>
    <dbReference type="NCBI Taxonomy" id="3162531"/>
    <lineage>
        <taxon>Bacteria</taxon>
        <taxon>Bacillati</taxon>
        <taxon>Actinomycetota</taxon>
        <taxon>Actinomycetes</taxon>
        <taxon>Geodermatophilales</taxon>
        <taxon>Geodermatophilaceae</taxon>
        <taxon>Geodermatophilus</taxon>
    </lineage>
</organism>